<proteinExistence type="predicted"/>
<dbReference type="EMBL" id="RFFG01000057">
    <property type="protein sequence ID" value="RMI40196.1"/>
    <property type="molecule type" value="Genomic_DNA"/>
</dbReference>
<dbReference type="RefSeq" id="WP_122197302.1">
    <property type="nucleotide sequence ID" value="NZ_JBHSKC010000001.1"/>
</dbReference>
<dbReference type="OrthoDB" id="3487304at2"/>
<keyword evidence="2" id="KW-1185">Reference proteome</keyword>
<gene>
    <name evidence="1" type="ORF">EBO15_27240</name>
</gene>
<comment type="caution">
    <text evidence="1">The sequence shown here is derived from an EMBL/GenBank/DDBJ whole genome shotgun (WGS) entry which is preliminary data.</text>
</comment>
<sequence>MTVERMVLLGRLMSDLQRAGRATRLELPVLGEPVLHVLAPRTGRWFAVLAVADARGVWRFEWCGDRWAFADGSSTAAARIAEVER</sequence>
<organism evidence="1 2">
    <name type="scientific">Actinomadura harenae</name>
    <dbReference type="NCBI Taxonomy" id="2483351"/>
    <lineage>
        <taxon>Bacteria</taxon>
        <taxon>Bacillati</taxon>
        <taxon>Actinomycetota</taxon>
        <taxon>Actinomycetes</taxon>
        <taxon>Streptosporangiales</taxon>
        <taxon>Thermomonosporaceae</taxon>
        <taxon>Actinomadura</taxon>
    </lineage>
</organism>
<accession>A0A3M2LSX3</accession>
<evidence type="ECO:0000313" key="2">
    <source>
        <dbReference type="Proteomes" id="UP000282674"/>
    </source>
</evidence>
<evidence type="ECO:0000313" key="1">
    <source>
        <dbReference type="EMBL" id="RMI40196.1"/>
    </source>
</evidence>
<dbReference type="Proteomes" id="UP000282674">
    <property type="component" value="Unassembled WGS sequence"/>
</dbReference>
<dbReference type="AlphaFoldDB" id="A0A3M2LSX3"/>
<name>A0A3M2LSX3_9ACTN</name>
<reference evidence="1 2" key="1">
    <citation type="submission" date="2018-10" db="EMBL/GenBank/DDBJ databases">
        <title>Isolation from soil.</title>
        <authorList>
            <person name="Hu J."/>
        </authorList>
    </citation>
    <scope>NUCLEOTIDE SEQUENCE [LARGE SCALE GENOMIC DNA]</scope>
    <source>
        <strain evidence="1 2">NEAU-Ht49</strain>
    </source>
</reference>
<protein>
    <submittedName>
        <fullName evidence="1">Uncharacterized protein</fullName>
    </submittedName>
</protein>